<dbReference type="PANTHER" id="PTHR22881:SF26">
    <property type="entry name" value="BROMODOMAIN CONTAINING PROTEIN, EXPRESSED"/>
    <property type="match status" value="1"/>
</dbReference>
<evidence type="ECO:0000313" key="5">
    <source>
        <dbReference type="EMBL" id="KAH7537710.1"/>
    </source>
</evidence>
<dbReference type="PRINTS" id="PR00503">
    <property type="entry name" value="BROMODOMAIN"/>
</dbReference>
<dbReference type="InterPro" id="IPR036427">
    <property type="entry name" value="Bromodomain-like_sf"/>
</dbReference>
<dbReference type="Gene3D" id="1.20.920.10">
    <property type="entry name" value="Bromodomain-like"/>
    <property type="match status" value="1"/>
</dbReference>
<comment type="caution">
    <text evidence="5">The sequence shown here is derived from an EMBL/GenBank/DDBJ whole genome shotgun (WGS) entry which is preliminary data.</text>
</comment>
<dbReference type="SUPFAM" id="SSF47370">
    <property type="entry name" value="Bromodomain"/>
    <property type="match status" value="1"/>
</dbReference>
<keyword evidence="1 2" id="KW-0103">Bromodomain</keyword>
<reference evidence="5" key="1">
    <citation type="journal article" date="2021" name="Front. Plant Sci.">
        <title>Chromosome-Scale Genome Assembly for Chinese Sour Jujube and Insights Into Its Genome Evolution and Domestication Signature.</title>
        <authorList>
            <person name="Shen L.-Y."/>
            <person name="Luo H."/>
            <person name="Wang X.-L."/>
            <person name="Wang X.-M."/>
            <person name="Qiu X.-J."/>
            <person name="Liu H."/>
            <person name="Zhou S.-S."/>
            <person name="Jia K.-H."/>
            <person name="Nie S."/>
            <person name="Bao Y.-T."/>
            <person name="Zhang R.-G."/>
            <person name="Yun Q.-Z."/>
            <person name="Chai Y.-H."/>
            <person name="Lu J.-Y."/>
            <person name="Li Y."/>
            <person name="Zhao S.-W."/>
            <person name="Mao J.-F."/>
            <person name="Jia S.-G."/>
            <person name="Mao Y.-M."/>
        </authorList>
    </citation>
    <scope>NUCLEOTIDE SEQUENCE</scope>
    <source>
        <strain evidence="5">AT0</strain>
        <tissue evidence="5">Leaf</tissue>
    </source>
</reference>
<evidence type="ECO:0000256" key="2">
    <source>
        <dbReference type="PROSITE-ProRule" id="PRU00035"/>
    </source>
</evidence>
<evidence type="ECO:0000259" key="4">
    <source>
        <dbReference type="PROSITE" id="PS50014"/>
    </source>
</evidence>
<feature type="compositionally biased region" description="Polar residues" evidence="3">
    <location>
        <begin position="1282"/>
        <end position="1303"/>
    </location>
</feature>
<dbReference type="PROSITE" id="PS50014">
    <property type="entry name" value="BROMODOMAIN_2"/>
    <property type="match status" value="1"/>
</dbReference>
<organism evidence="5 6">
    <name type="scientific">Ziziphus jujuba var. spinosa</name>
    <dbReference type="NCBI Taxonomy" id="714518"/>
    <lineage>
        <taxon>Eukaryota</taxon>
        <taxon>Viridiplantae</taxon>
        <taxon>Streptophyta</taxon>
        <taxon>Embryophyta</taxon>
        <taxon>Tracheophyta</taxon>
        <taxon>Spermatophyta</taxon>
        <taxon>Magnoliopsida</taxon>
        <taxon>eudicotyledons</taxon>
        <taxon>Gunneridae</taxon>
        <taxon>Pentapetalae</taxon>
        <taxon>rosids</taxon>
        <taxon>fabids</taxon>
        <taxon>Rosales</taxon>
        <taxon>Rhamnaceae</taxon>
        <taxon>Paliureae</taxon>
        <taxon>Ziziphus</taxon>
    </lineage>
</organism>
<feature type="region of interest" description="Disordered" evidence="3">
    <location>
        <begin position="977"/>
        <end position="998"/>
    </location>
</feature>
<feature type="compositionally biased region" description="Polar residues" evidence="3">
    <location>
        <begin position="1191"/>
        <end position="1207"/>
    </location>
</feature>
<evidence type="ECO:0000313" key="6">
    <source>
        <dbReference type="Proteomes" id="UP000813462"/>
    </source>
</evidence>
<feature type="compositionally biased region" description="Polar residues" evidence="3">
    <location>
        <begin position="977"/>
        <end position="987"/>
    </location>
</feature>
<feature type="region of interest" description="Disordered" evidence="3">
    <location>
        <begin position="886"/>
        <end position="922"/>
    </location>
</feature>
<dbReference type="SMART" id="SM00297">
    <property type="entry name" value="BROMO"/>
    <property type="match status" value="1"/>
</dbReference>
<feature type="region of interest" description="Disordered" evidence="3">
    <location>
        <begin position="1144"/>
        <end position="1207"/>
    </location>
</feature>
<dbReference type="InterPro" id="IPR051831">
    <property type="entry name" value="Bromodomain_contain_prot"/>
</dbReference>
<dbReference type="EMBL" id="JAEACU010000003">
    <property type="protein sequence ID" value="KAH7537710.1"/>
    <property type="molecule type" value="Genomic_DNA"/>
</dbReference>
<feature type="region of interest" description="Disordered" evidence="3">
    <location>
        <begin position="1063"/>
        <end position="1099"/>
    </location>
</feature>
<sequence>MVIYPLISVFSIVKEEEASVVEDLSYCCYSEVNQITVARMPSGEYRRSARILELDARRSQQAESQNKGKGTCGVALEDVDAEEDNFNLKRGRKRVKIRPVQDLVVNKIGYQAGKVNSSVVYMVAGPFSKLIQVGNSSNEDHLTNAAMSSGTALPEKSKLEMLLGILQRRDLHKIFAEPVNSQEVEGYYDIIEEPMDFGTISKKLNGGSYKTLEEFEHDIFLVSSNAMLFNHSSTIYYRQARIIRDLAMKLFDGLKTDPENFGSELFMTRLRAGYRDERRSKYLVEDRRATYKPFDSFLSENESIVSSVYKRSEKLVQDDTEIGYEQSLLQFVKDLGPTAQMVASRKLKRCFPEAFGYQTGTPSHELPTQKHQIPNVTSVQKSTIVPSSSNILRKYSRRNYRNKRDNNNPGNTWPGKVSANGTTNVNDVPRTGFTQANNTMKNSAKYVGKSVQTLEGGGISLKQDMVGQGIGNSYPSTSPLGDGNPNLSSIRSTCSNHDEYISSPINNGKNVQMANATSYDVTNPVGPSRRSIQTMREEAAAFNENVADQGIGSAYLSTALLGDGKAYLSATSNRNSNHDKFFSDAIKKIKNVQVGEVNSSNLMEHHGDYGGKSVKGMSLGGVLFNSIMADQGNCSADFSTDLLGALSTTNNVNGDLDKLISSSVSKGKNAQIAEAMDLGDHCRKSIQGIGEVGAAFKEDIADRGIGNSYFSTPLLRDENSNYPATWQTHSNTDGLIASHTNKGKNLQIAEMTSSEPRMKESLYFRDFGAFSSKELPPLPEAMEPSWSQAQSINGLNPNCLGGAVHQSDAMADRGGTSYGGELEQAGQAWNWFNPTQLGPQPILYSSFQEQSRASKVNVAGEAGSPELGGWGSTTPKEQQVMEVPNMNKSHQKGDRQGSMSIGTPLGNNHHQQYPLGNNYQQQSPVANNCLQQSPLTNNYHRQSALANNYQQRSPIANKYQQQSPVANKYLQPSRLANNEQQSPLANSHQHESPLRNNYQQQSPLANTHLQQYLLENNKPQLSPLANNYQQQQSPLGDAYRQLQTPLANNNGQRQALLSNNYRQQQSSFTDNNQQQQQSPLGNNNHQRKQSTLANDNQQQQSLLSNSYSLQQSPFLANNNRQQQQFPLANNNCQQQSLWSNNYRQQRSPLSNNNCQQQQSPLANYNRKQPSRMSNTYRQQSPSGSDYLLQSPLGTNYHQQSNHEQQSPQANNYLQQQSPLANNFRQRQSLVGNNYHQQSPLADNNGQQQSLLGNNYHRQSILANNSVRQQSSVANNFRQQPSTLANNHRQQSSLANNHQQQSPADTYMLKWRFGL</sequence>
<feature type="compositionally biased region" description="Polar residues" evidence="3">
    <location>
        <begin position="1063"/>
        <end position="1095"/>
    </location>
</feature>
<gene>
    <name evidence="5" type="ORF">FEM48_Zijuj03G0121900</name>
</gene>
<feature type="region of interest" description="Disordered" evidence="3">
    <location>
        <begin position="400"/>
        <end position="437"/>
    </location>
</feature>
<feature type="compositionally biased region" description="Polar residues" evidence="3">
    <location>
        <begin position="897"/>
        <end position="922"/>
    </location>
</feature>
<dbReference type="PANTHER" id="PTHR22881">
    <property type="entry name" value="BROMODOMAIN CONTAINING PROTEIN"/>
    <property type="match status" value="1"/>
</dbReference>
<dbReference type="PROSITE" id="PS00633">
    <property type="entry name" value="BROMODOMAIN_1"/>
    <property type="match status" value="1"/>
</dbReference>
<dbReference type="CDD" id="cd04369">
    <property type="entry name" value="Bromodomain"/>
    <property type="match status" value="1"/>
</dbReference>
<feature type="compositionally biased region" description="Polar residues" evidence="3">
    <location>
        <begin position="1144"/>
        <end position="1183"/>
    </location>
</feature>
<protein>
    <recommendedName>
        <fullName evidence="4">Bromo domain-containing protein</fullName>
    </recommendedName>
</protein>
<dbReference type="Pfam" id="PF00439">
    <property type="entry name" value="Bromodomain"/>
    <property type="match status" value="1"/>
</dbReference>
<feature type="region of interest" description="Disordered" evidence="3">
    <location>
        <begin position="1282"/>
        <end position="1304"/>
    </location>
</feature>
<evidence type="ECO:0000256" key="1">
    <source>
        <dbReference type="ARBA" id="ARBA00023117"/>
    </source>
</evidence>
<evidence type="ECO:0000256" key="3">
    <source>
        <dbReference type="SAM" id="MobiDB-lite"/>
    </source>
</evidence>
<feature type="compositionally biased region" description="Polar residues" evidence="3">
    <location>
        <begin position="419"/>
        <end position="437"/>
    </location>
</feature>
<proteinExistence type="predicted"/>
<dbReference type="InterPro" id="IPR018359">
    <property type="entry name" value="Bromodomain_CS"/>
</dbReference>
<dbReference type="Proteomes" id="UP000813462">
    <property type="component" value="Unassembled WGS sequence"/>
</dbReference>
<feature type="domain" description="Bromo" evidence="4">
    <location>
        <begin position="167"/>
        <end position="237"/>
    </location>
</feature>
<accession>A0A978VQ85</accession>
<dbReference type="InterPro" id="IPR001487">
    <property type="entry name" value="Bromodomain"/>
</dbReference>
<name>A0A978VQ85_ZIZJJ</name>